<evidence type="ECO:0008006" key="3">
    <source>
        <dbReference type="Google" id="ProtNLM"/>
    </source>
</evidence>
<evidence type="ECO:0000313" key="2">
    <source>
        <dbReference type="Proteomes" id="UP000469949"/>
    </source>
</evidence>
<proteinExistence type="predicted"/>
<gene>
    <name evidence="1" type="ORF">F8B43_4192</name>
</gene>
<sequence>MRRDLDLIRELLLRLENFEVAPGEMEIASSDAEALAVEGYTAEQIAHHLIWLLDGGLVVGENEFDGSIGFRRLSWQGCEYLDAVRDPEVWRRTKEGVSTVGGAGMSFAWEITKAYGKQLAKDRLGLDL</sequence>
<dbReference type="Proteomes" id="UP000469949">
    <property type="component" value="Unassembled WGS sequence"/>
</dbReference>
<dbReference type="Pfam" id="PF10711">
    <property type="entry name" value="DUF2513"/>
    <property type="match status" value="1"/>
</dbReference>
<dbReference type="RefSeq" id="WP_152278251.1">
    <property type="nucleotide sequence ID" value="NZ_WEKV01000018.1"/>
</dbReference>
<dbReference type="InterPro" id="IPR019650">
    <property type="entry name" value="DUF2513"/>
</dbReference>
<dbReference type="AlphaFoldDB" id="A0A833J1I4"/>
<name>A0A833J1I4_9HYPH</name>
<reference evidence="1 2" key="1">
    <citation type="submission" date="2019-10" db="EMBL/GenBank/DDBJ databases">
        <title>Draft Genome Sequence of the Caffeine Degrading Methylotroph Methylorubrum populi PINKEL.</title>
        <authorList>
            <person name="Dawson S.C."/>
            <person name="Zhang X."/>
            <person name="Wright M.E."/>
            <person name="Sharma G."/>
            <person name="Langner J.T."/>
            <person name="Ditty J.L."/>
            <person name="Subuyuj G.A."/>
        </authorList>
    </citation>
    <scope>NUCLEOTIDE SEQUENCE [LARGE SCALE GENOMIC DNA]</scope>
    <source>
        <strain evidence="1 2">Pinkel</strain>
    </source>
</reference>
<organism evidence="1 2">
    <name type="scientific">Methylorubrum populi</name>
    <dbReference type="NCBI Taxonomy" id="223967"/>
    <lineage>
        <taxon>Bacteria</taxon>
        <taxon>Pseudomonadati</taxon>
        <taxon>Pseudomonadota</taxon>
        <taxon>Alphaproteobacteria</taxon>
        <taxon>Hyphomicrobiales</taxon>
        <taxon>Methylobacteriaceae</taxon>
        <taxon>Methylorubrum</taxon>
    </lineage>
</organism>
<comment type="caution">
    <text evidence="1">The sequence shown here is derived from an EMBL/GenBank/DDBJ whole genome shotgun (WGS) entry which is preliminary data.</text>
</comment>
<accession>A0A833J1I4</accession>
<evidence type="ECO:0000313" key="1">
    <source>
        <dbReference type="EMBL" id="KAB7782898.1"/>
    </source>
</evidence>
<protein>
    <recommendedName>
        <fullName evidence="3">DUF2513 domain-containing protein</fullName>
    </recommendedName>
</protein>
<dbReference type="EMBL" id="WEKV01000018">
    <property type="protein sequence ID" value="KAB7782898.1"/>
    <property type="molecule type" value="Genomic_DNA"/>
</dbReference>